<dbReference type="Pfam" id="PF13715">
    <property type="entry name" value="CarbopepD_reg_2"/>
    <property type="match status" value="1"/>
</dbReference>
<reference evidence="1 2" key="1">
    <citation type="submission" date="2020-08" db="EMBL/GenBank/DDBJ databases">
        <title>Genomic Encyclopedia of Type Strains, Phase IV (KMG-IV): sequencing the most valuable type-strain genomes for metagenomic binning, comparative biology and taxonomic classification.</title>
        <authorList>
            <person name="Goeker M."/>
        </authorList>
    </citation>
    <scope>NUCLEOTIDE SEQUENCE [LARGE SCALE GENOMIC DNA]</scope>
    <source>
        <strain evidence="1 2">DSM 104969</strain>
    </source>
</reference>
<evidence type="ECO:0000313" key="1">
    <source>
        <dbReference type="EMBL" id="MBB4036926.1"/>
    </source>
</evidence>
<name>A0A840CNF4_9BACT</name>
<dbReference type="EMBL" id="JACIEP010000010">
    <property type="protein sequence ID" value="MBB4036926.1"/>
    <property type="molecule type" value="Genomic_DNA"/>
</dbReference>
<dbReference type="AlphaFoldDB" id="A0A840CNF4"/>
<comment type="caution">
    <text evidence="1">The sequence shown here is derived from an EMBL/GenBank/DDBJ whole genome shotgun (WGS) entry which is preliminary data.</text>
</comment>
<keyword evidence="2" id="KW-1185">Reference proteome</keyword>
<dbReference type="SUPFAM" id="SSF49464">
    <property type="entry name" value="Carboxypeptidase regulatory domain-like"/>
    <property type="match status" value="1"/>
</dbReference>
<protein>
    <submittedName>
        <fullName evidence="1">Uncharacterized protein</fullName>
    </submittedName>
</protein>
<gene>
    <name evidence="1" type="ORF">GGR21_002840</name>
</gene>
<sequence>MKIRSYKILFRIFSYLSDKTNGTRFFVKYKLLLGTLIIGLTASSAGCKSKKNDVLCYMIIPEPEHQIMCYEPAVPVHDSVMVRGNVVDHDKEPLAGVSVYIKNNYQAMVYTDLDGNFALKAGINDTLRFTYVSQPIDIPVSKMKKDEINQIVFEEK</sequence>
<proteinExistence type="predicted"/>
<organism evidence="1 2">
    <name type="scientific">Dysgonomonas hofstadii</name>
    <dbReference type="NCBI Taxonomy" id="637886"/>
    <lineage>
        <taxon>Bacteria</taxon>
        <taxon>Pseudomonadati</taxon>
        <taxon>Bacteroidota</taxon>
        <taxon>Bacteroidia</taxon>
        <taxon>Bacteroidales</taxon>
        <taxon>Dysgonomonadaceae</taxon>
        <taxon>Dysgonomonas</taxon>
    </lineage>
</organism>
<dbReference type="RefSeq" id="WP_183307811.1">
    <property type="nucleotide sequence ID" value="NZ_JACIEP010000010.1"/>
</dbReference>
<accession>A0A840CNF4</accession>
<evidence type="ECO:0000313" key="2">
    <source>
        <dbReference type="Proteomes" id="UP000555103"/>
    </source>
</evidence>
<dbReference type="InterPro" id="IPR008969">
    <property type="entry name" value="CarboxyPept-like_regulatory"/>
</dbReference>
<dbReference type="Proteomes" id="UP000555103">
    <property type="component" value="Unassembled WGS sequence"/>
</dbReference>